<sequence length="578" mass="64428">MAAAHHNLFHLWRRRGGSTTTSAIVGLVFLVSSAVVLLTLTSRSPEPALSSTDPVLVDLTLVHNAKEKGALCLDGTLPGYHFLKGFGSGADSWLIHLEGGGWCSNLESCGARKHTELGSSNHMEKQVQFIGILSNLPSQNPDFYNWNKVKVRYCDGASFSGDVETTEQKGSTFYFRGQRIWEAIMDDLMVKGLASAKRALLTGCSAGGLATYIHCDDFKAFVPKADTVKCMADGGFFLDIKDVSGRKSMHDFYSDVVQLQDVGKRFPDCISKMDATKCFFAEEIIKKIRTPLFILNPAYDAWQVQHVVTPDVSDPSLSWKSCRLDIKKCDSNQIGVLQGMRAALLDGIRGVTKKKDWGFFVNSCFIHCQSLKDYLWHSPDSPRINNKTIAEAVGDWYFERSEVKEIDSQYPSNPSCYNMEARAEFHSSGMDLDHMNEKRSGGQRYTVYMLQVHLINYLRGSSSFFSQLVPKNPNAVLCFTPLPSAQVERQGLCFGSFSDLHSMVSLLFEARSCKRLARRCYVAFMDCIISAHEFFLGLPFRCLAIVAGPVVSAVVVLFFVVSRPTSATTYEGQDYLWK</sequence>
<keyword evidence="6" id="KW-0472">Membrane</keyword>
<comment type="subcellular location">
    <subcellularLocation>
        <location evidence="2 5">Secreted</location>
        <location evidence="2 5">Cell wall</location>
    </subcellularLocation>
</comment>
<keyword evidence="8" id="KW-1185">Reference proteome</keyword>
<comment type="function">
    <text evidence="1 5">Hydrolyzes acetyl esters in homogalacturonan regions of pectin. In type I primary cell wall, galacturonic acid residues of pectin can be acetylated at the O-2 and O-3 positions. Decreasing the degree of acetylation of pectin gels in vitro alters their physical properties.</text>
</comment>
<reference evidence="7 8" key="1">
    <citation type="journal article" date="2022" name="Cell">
        <title>Repeat-based holocentromeres influence genome architecture and karyotype evolution.</title>
        <authorList>
            <person name="Hofstatter P.G."/>
            <person name="Thangavel G."/>
            <person name="Lux T."/>
            <person name="Neumann P."/>
            <person name="Vondrak T."/>
            <person name="Novak P."/>
            <person name="Zhang M."/>
            <person name="Costa L."/>
            <person name="Castellani M."/>
            <person name="Scott A."/>
            <person name="Toegelov H."/>
            <person name="Fuchs J."/>
            <person name="Mata-Sucre Y."/>
            <person name="Dias Y."/>
            <person name="Vanzela A.L.L."/>
            <person name="Huettel B."/>
            <person name="Almeida C.C.S."/>
            <person name="Simkova H."/>
            <person name="Souza G."/>
            <person name="Pedrosa-Harand A."/>
            <person name="Macas J."/>
            <person name="Mayer K.F.X."/>
            <person name="Houben A."/>
            <person name="Marques A."/>
        </authorList>
    </citation>
    <scope>NUCLEOTIDE SEQUENCE [LARGE SCALE GENOMIC DNA]</scope>
    <source>
        <strain evidence="7">RhyTen1mFocal</strain>
    </source>
</reference>
<feature type="transmembrane region" description="Helical" evidence="6">
    <location>
        <begin position="534"/>
        <end position="561"/>
    </location>
</feature>
<accession>A0AAD5Z6C9</accession>
<dbReference type="EMBL" id="JAMRDG010000002">
    <property type="protein sequence ID" value="KAJ3687729.1"/>
    <property type="molecule type" value="Genomic_DNA"/>
</dbReference>
<evidence type="ECO:0000313" key="8">
    <source>
        <dbReference type="Proteomes" id="UP001210211"/>
    </source>
</evidence>
<dbReference type="PANTHER" id="PTHR21562">
    <property type="entry name" value="NOTUM-RELATED"/>
    <property type="match status" value="1"/>
</dbReference>
<dbReference type="EC" id="3.1.1.-" evidence="5"/>
<proteinExistence type="inferred from homology"/>
<keyword evidence="5" id="KW-0378">Hydrolase</keyword>
<keyword evidence="5" id="KW-0964">Secreted</keyword>
<dbReference type="InterPro" id="IPR004963">
    <property type="entry name" value="PAE/NOTUM"/>
</dbReference>
<evidence type="ECO:0000256" key="4">
    <source>
        <dbReference type="ARBA" id="ARBA00022512"/>
    </source>
</evidence>
<evidence type="ECO:0000256" key="6">
    <source>
        <dbReference type="SAM" id="Phobius"/>
    </source>
</evidence>
<keyword evidence="6" id="KW-1133">Transmembrane helix</keyword>
<evidence type="ECO:0000256" key="5">
    <source>
        <dbReference type="RuleBase" id="RU363114"/>
    </source>
</evidence>
<dbReference type="Pfam" id="PF03283">
    <property type="entry name" value="PAE"/>
    <property type="match status" value="1"/>
</dbReference>
<name>A0AAD5Z6C9_9POAL</name>
<evidence type="ECO:0000313" key="7">
    <source>
        <dbReference type="EMBL" id="KAJ3687729.1"/>
    </source>
</evidence>
<dbReference type="PANTHER" id="PTHR21562:SF83">
    <property type="entry name" value="PECTIN ACETYLESTERASE 4"/>
    <property type="match status" value="1"/>
</dbReference>
<keyword evidence="4 5" id="KW-0134">Cell wall</keyword>
<protein>
    <recommendedName>
        <fullName evidence="5">Pectin acetylesterase</fullName>
        <ecNumber evidence="5">3.1.1.-</ecNumber>
    </recommendedName>
</protein>
<feature type="transmembrane region" description="Helical" evidence="6">
    <location>
        <begin position="21"/>
        <end position="40"/>
    </location>
</feature>
<dbReference type="GO" id="GO:0071555">
    <property type="term" value="P:cell wall organization"/>
    <property type="evidence" value="ECO:0007669"/>
    <property type="project" value="UniProtKB-KW"/>
</dbReference>
<evidence type="ECO:0000256" key="2">
    <source>
        <dbReference type="ARBA" id="ARBA00004191"/>
    </source>
</evidence>
<evidence type="ECO:0000256" key="1">
    <source>
        <dbReference type="ARBA" id="ARBA00003534"/>
    </source>
</evidence>
<gene>
    <name evidence="7" type="ORF">LUZ61_016893</name>
</gene>
<organism evidence="7 8">
    <name type="scientific">Rhynchospora tenuis</name>
    <dbReference type="NCBI Taxonomy" id="198213"/>
    <lineage>
        <taxon>Eukaryota</taxon>
        <taxon>Viridiplantae</taxon>
        <taxon>Streptophyta</taxon>
        <taxon>Embryophyta</taxon>
        <taxon>Tracheophyta</taxon>
        <taxon>Spermatophyta</taxon>
        <taxon>Magnoliopsida</taxon>
        <taxon>Liliopsida</taxon>
        <taxon>Poales</taxon>
        <taxon>Cyperaceae</taxon>
        <taxon>Cyperoideae</taxon>
        <taxon>Rhynchosporeae</taxon>
        <taxon>Rhynchospora</taxon>
    </lineage>
</organism>
<comment type="similarity">
    <text evidence="3 5">Belongs to the pectinacetylesterase family.</text>
</comment>
<dbReference type="AlphaFoldDB" id="A0AAD5Z6C9"/>
<evidence type="ECO:0000256" key="3">
    <source>
        <dbReference type="ARBA" id="ARBA00005784"/>
    </source>
</evidence>
<keyword evidence="5" id="KW-0961">Cell wall biogenesis/degradation</keyword>
<keyword evidence="6" id="KW-0812">Transmembrane</keyword>
<comment type="caution">
    <text evidence="7">The sequence shown here is derived from an EMBL/GenBank/DDBJ whole genome shotgun (WGS) entry which is preliminary data.</text>
</comment>
<dbReference type="Proteomes" id="UP001210211">
    <property type="component" value="Unassembled WGS sequence"/>
</dbReference>
<dbReference type="GO" id="GO:0016787">
    <property type="term" value="F:hydrolase activity"/>
    <property type="evidence" value="ECO:0007669"/>
    <property type="project" value="UniProtKB-KW"/>
</dbReference>